<dbReference type="InterPro" id="IPR000326">
    <property type="entry name" value="PAP2/HPO"/>
</dbReference>
<evidence type="ECO:0000259" key="2">
    <source>
        <dbReference type="Pfam" id="PF01569"/>
    </source>
</evidence>
<dbReference type="EMBL" id="SKFG01000008">
    <property type="protein sequence ID" value="TCZ77870.1"/>
    <property type="molecule type" value="Genomic_DNA"/>
</dbReference>
<feature type="transmembrane region" description="Helical" evidence="1">
    <location>
        <begin position="50"/>
        <end position="72"/>
    </location>
</feature>
<keyword evidence="4" id="KW-1185">Reference proteome</keyword>
<dbReference type="Proteomes" id="UP000295418">
    <property type="component" value="Unassembled WGS sequence"/>
</dbReference>
<accession>A0A4R4EFJ9</accession>
<dbReference type="Pfam" id="PF01569">
    <property type="entry name" value="PAP2"/>
    <property type="match status" value="1"/>
</dbReference>
<keyword evidence="1" id="KW-0812">Transmembrane</keyword>
<evidence type="ECO:0000313" key="4">
    <source>
        <dbReference type="Proteomes" id="UP000295418"/>
    </source>
</evidence>
<feature type="transmembrane region" description="Helical" evidence="1">
    <location>
        <begin position="79"/>
        <end position="101"/>
    </location>
</feature>
<evidence type="ECO:0000256" key="1">
    <source>
        <dbReference type="SAM" id="Phobius"/>
    </source>
</evidence>
<sequence>MGTNKSKWVKYKPLLWMIAIPALNIIYGILNEHSSEVRMLITPLDRQIPFLPAFIIPYIVWYPFIALTLLFIFLKDVRVYFKTLLALCLGLLVSYVFYYYFQTTVPRPKVGEGGILNYLVQFIYAHDLPYNCFPSIHVLTSYLMMKGARVLKRWGRLTVQFIGIMIIASTLFVKQHVLADVGMAIIVAECTFLLAKLILPYLMKLKLRVVAIATHEAG</sequence>
<feature type="transmembrane region" description="Helical" evidence="1">
    <location>
        <begin position="181"/>
        <end position="199"/>
    </location>
</feature>
<comment type="caution">
    <text evidence="3">The sequence shown here is derived from an EMBL/GenBank/DDBJ whole genome shotgun (WGS) entry which is preliminary data.</text>
</comment>
<protein>
    <recommendedName>
        <fullName evidence="2">Phosphatidic acid phosphatase type 2/haloperoxidase domain-containing protein</fullName>
    </recommendedName>
</protein>
<reference evidence="3 4" key="1">
    <citation type="submission" date="2019-03" db="EMBL/GenBank/DDBJ databases">
        <authorList>
            <person name="Kim M.K.M."/>
        </authorList>
    </citation>
    <scope>NUCLEOTIDE SEQUENCE [LARGE SCALE GENOMIC DNA]</scope>
    <source>
        <strain evidence="3 4">18JY21-1</strain>
    </source>
</reference>
<name>A0A4R4EFJ9_9BACL</name>
<keyword evidence="1" id="KW-1133">Transmembrane helix</keyword>
<feature type="transmembrane region" description="Helical" evidence="1">
    <location>
        <begin position="157"/>
        <end position="175"/>
    </location>
</feature>
<dbReference type="AlphaFoldDB" id="A0A4R4EFJ9"/>
<feature type="transmembrane region" description="Helical" evidence="1">
    <location>
        <begin position="128"/>
        <end position="145"/>
    </location>
</feature>
<keyword evidence="1" id="KW-0472">Membrane</keyword>
<gene>
    <name evidence="3" type="ORF">E0485_10260</name>
</gene>
<evidence type="ECO:0000313" key="3">
    <source>
        <dbReference type="EMBL" id="TCZ77870.1"/>
    </source>
</evidence>
<feature type="transmembrane region" description="Helical" evidence="1">
    <location>
        <begin position="12"/>
        <end position="30"/>
    </location>
</feature>
<proteinExistence type="predicted"/>
<organism evidence="3 4">
    <name type="scientific">Paenibacillus albiflavus</name>
    <dbReference type="NCBI Taxonomy" id="2545760"/>
    <lineage>
        <taxon>Bacteria</taxon>
        <taxon>Bacillati</taxon>
        <taxon>Bacillota</taxon>
        <taxon>Bacilli</taxon>
        <taxon>Bacillales</taxon>
        <taxon>Paenibacillaceae</taxon>
        <taxon>Paenibacillus</taxon>
    </lineage>
</organism>
<dbReference type="SUPFAM" id="SSF48317">
    <property type="entry name" value="Acid phosphatase/Vanadium-dependent haloperoxidase"/>
    <property type="match status" value="1"/>
</dbReference>
<dbReference type="OrthoDB" id="9790723at2"/>
<feature type="domain" description="Phosphatidic acid phosphatase type 2/haloperoxidase" evidence="2">
    <location>
        <begin position="82"/>
        <end position="202"/>
    </location>
</feature>
<dbReference type="InterPro" id="IPR036938">
    <property type="entry name" value="PAP2/HPO_sf"/>
</dbReference>